<sequence>MKQLPIRAGRLFARLDEAVTTRNAQLARELLARANATAAHDRIEDEDRIAGAAVDFAVAQPRVQEAANEERAMERAEEELAELTARAVFETVRRVLRDLRHRPRRRTSKATLYSQAQLLVEEAAKAGKYVTASQHHEIDGWIKRAEHAQAGAPAPTAPARTVGKDPVSSKPRAIAGTGTAEQSDTITVWVWKDRYGGGLHTADTQTRPEASMRHVPLPIEAGPLQRLYGNLTRMIAEREAVGGPVHTGRASLFVRIWEKHSGEPAVTLTRRKGCTAVNAGAASRAGAAARAARQGGGADEGP</sequence>
<comment type="caution">
    <text evidence="3">The sequence shown here is derived from an EMBL/GenBank/DDBJ whole genome shotgun (WGS) entry which is preliminary data.</text>
</comment>
<dbReference type="RefSeq" id="WP_346160599.1">
    <property type="nucleotide sequence ID" value="NZ_BAAABZ010000058.1"/>
</dbReference>
<keyword evidence="4" id="KW-1185">Reference proteome</keyword>
<dbReference type="Proteomes" id="UP001501576">
    <property type="component" value="Unassembled WGS sequence"/>
</dbReference>
<protein>
    <submittedName>
        <fullName evidence="3">Uncharacterized protein</fullName>
    </submittedName>
</protein>
<feature type="coiled-coil region" evidence="1">
    <location>
        <begin position="63"/>
        <end position="93"/>
    </location>
</feature>
<reference evidence="4" key="1">
    <citation type="journal article" date="2019" name="Int. J. Syst. Evol. Microbiol.">
        <title>The Global Catalogue of Microorganisms (GCM) 10K type strain sequencing project: providing services to taxonomists for standard genome sequencing and annotation.</title>
        <authorList>
            <consortium name="The Broad Institute Genomics Platform"/>
            <consortium name="The Broad Institute Genome Sequencing Center for Infectious Disease"/>
            <person name="Wu L."/>
            <person name="Ma J."/>
        </authorList>
    </citation>
    <scope>NUCLEOTIDE SEQUENCE [LARGE SCALE GENOMIC DNA]</scope>
    <source>
        <strain evidence="4">JCM 5052</strain>
    </source>
</reference>
<evidence type="ECO:0000313" key="4">
    <source>
        <dbReference type="Proteomes" id="UP001501576"/>
    </source>
</evidence>
<name>A0ABP3NSQ7_9ACTN</name>
<gene>
    <name evidence="3" type="ORF">GCM10010390_59470</name>
</gene>
<dbReference type="EMBL" id="BAAABZ010000058">
    <property type="protein sequence ID" value="GAA0549386.1"/>
    <property type="molecule type" value="Genomic_DNA"/>
</dbReference>
<accession>A0ABP3NSQ7</accession>
<keyword evidence="1" id="KW-0175">Coiled coil</keyword>
<proteinExistence type="predicted"/>
<feature type="compositionally biased region" description="Low complexity" evidence="2">
    <location>
        <begin position="283"/>
        <end position="293"/>
    </location>
</feature>
<evidence type="ECO:0000256" key="2">
    <source>
        <dbReference type="SAM" id="MobiDB-lite"/>
    </source>
</evidence>
<organism evidence="3 4">
    <name type="scientific">Streptomyces mordarskii</name>
    <dbReference type="NCBI Taxonomy" id="1226758"/>
    <lineage>
        <taxon>Bacteria</taxon>
        <taxon>Bacillati</taxon>
        <taxon>Actinomycetota</taxon>
        <taxon>Actinomycetes</taxon>
        <taxon>Kitasatosporales</taxon>
        <taxon>Streptomycetaceae</taxon>
        <taxon>Streptomyces</taxon>
    </lineage>
</organism>
<evidence type="ECO:0000313" key="3">
    <source>
        <dbReference type="EMBL" id="GAA0549386.1"/>
    </source>
</evidence>
<evidence type="ECO:0000256" key="1">
    <source>
        <dbReference type="SAM" id="Coils"/>
    </source>
</evidence>
<feature type="region of interest" description="Disordered" evidence="2">
    <location>
        <begin position="152"/>
        <end position="179"/>
    </location>
</feature>
<feature type="region of interest" description="Disordered" evidence="2">
    <location>
        <begin position="283"/>
        <end position="302"/>
    </location>
</feature>